<dbReference type="UniPathway" id="UPA00031">
    <property type="reaction ID" value="UER00012"/>
</dbReference>
<dbReference type="Gene3D" id="3.40.640.10">
    <property type="entry name" value="Type I PLP-dependent aspartate aminotransferase-like (Major domain)"/>
    <property type="match status" value="1"/>
</dbReference>
<dbReference type="HAMAP" id="MF_01023">
    <property type="entry name" value="HisC_aminotrans_2"/>
    <property type="match status" value="1"/>
</dbReference>
<dbReference type="OrthoDB" id="9813612at2"/>
<dbReference type="InterPro" id="IPR004839">
    <property type="entry name" value="Aminotransferase_I/II_large"/>
</dbReference>
<dbReference type="AlphaFoldDB" id="A0A5B9QFQ7"/>
<gene>
    <name evidence="11 13" type="primary">hisC</name>
    <name evidence="13" type="ORF">Pr1d_04320</name>
</gene>
<dbReference type="CDD" id="cd00609">
    <property type="entry name" value="AAT_like"/>
    <property type="match status" value="1"/>
</dbReference>
<comment type="similarity">
    <text evidence="3 11">Belongs to the class-II pyridoxal-phosphate-dependent aminotransferase family. Histidinol-phosphate aminotransferase subfamily.</text>
</comment>
<keyword evidence="7 11" id="KW-0808">Transferase</keyword>
<evidence type="ECO:0000313" key="14">
    <source>
        <dbReference type="Proteomes" id="UP000323917"/>
    </source>
</evidence>
<dbReference type="InterPro" id="IPR015421">
    <property type="entry name" value="PyrdxlP-dep_Trfase_major"/>
</dbReference>
<dbReference type="EC" id="2.6.1.9" evidence="11"/>
<dbReference type="PROSITE" id="PS00599">
    <property type="entry name" value="AA_TRANSFER_CLASS_2"/>
    <property type="match status" value="1"/>
</dbReference>
<dbReference type="PANTHER" id="PTHR42885">
    <property type="entry name" value="HISTIDINOL-PHOSPHATE AMINOTRANSFERASE-RELATED"/>
    <property type="match status" value="1"/>
</dbReference>
<evidence type="ECO:0000256" key="2">
    <source>
        <dbReference type="ARBA" id="ARBA00005011"/>
    </source>
</evidence>
<evidence type="ECO:0000256" key="1">
    <source>
        <dbReference type="ARBA" id="ARBA00001933"/>
    </source>
</evidence>
<dbReference type="KEGG" id="bgok:Pr1d_04320"/>
<evidence type="ECO:0000256" key="10">
    <source>
        <dbReference type="ARBA" id="ARBA00047481"/>
    </source>
</evidence>
<evidence type="ECO:0000256" key="3">
    <source>
        <dbReference type="ARBA" id="ARBA00007970"/>
    </source>
</evidence>
<evidence type="ECO:0000256" key="6">
    <source>
        <dbReference type="ARBA" id="ARBA00022605"/>
    </source>
</evidence>
<keyword evidence="9 11" id="KW-0368">Histidine biosynthesis</keyword>
<dbReference type="GO" id="GO:0004400">
    <property type="term" value="F:histidinol-phosphate transaminase activity"/>
    <property type="evidence" value="ECO:0007669"/>
    <property type="project" value="UniProtKB-UniRule"/>
</dbReference>
<dbReference type="SUPFAM" id="SSF53383">
    <property type="entry name" value="PLP-dependent transferases"/>
    <property type="match status" value="1"/>
</dbReference>
<dbReference type="InterPro" id="IPR015422">
    <property type="entry name" value="PyrdxlP-dep_Trfase_small"/>
</dbReference>
<comment type="subunit">
    <text evidence="4 11">Homodimer.</text>
</comment>
<accession>A0A5B9QFQ7</accession>
<comment type="catalytic activity">
    <reaction evidence="10 11">
        <text>L-histidinol phosphate + 2-oxoglutarate = 3-(imidazol-4-yl)-2-oxopropyl phosphate + L-glutamate</text>
        <dbReference type="Rhea" id="RHEA:23744"/>
        <dbReference type="ChEBI" id="CHEBI:16810"/>
        <dbReference type="ChEBI" id="CHEBI:29985"/>
        <dbReference type="ChEBI" id="CHEBI:57766"/>
        <dbReference type="ChEBI" id="CHEBI:57980"/>
        <dbReference type="EC" id="2.6.1.9"/>
    </reaction>
</comment>
<evidence type="ECO:0000256" key="4">
    <source>
        <dbReference type="ARBA" id="ARBA00011738"/>
    </source>
</evidence>
<comment type="cofactor">
    <cofactor evidence="1 11">
        <name>pyridoxal 5'-phosphate</name>
        <dbReference type="ChEBI" id="CHEBI:597326"/>
    </cofactor>
</comment>
<feature type="modified residue" description="N6-(pyridoxal phosphate)lysine" evidence="11">
    <location>
        <position position="232"/>
    </location>
</feature>
<evidence type="ECO:0000256" key="9">
    <source>
        <dbReference type="ARBA" id="ARBA00023102"/>
    </source>
</evidence>
<evidence type="ECO:0000256" key="5">
    <source>
        <dbReference type="ARBA" id="ARBA00022576"/>
    </source>
</evidence>
<dbReference type="InterPro" id="IPR005861">
    <property type="entry name" value="HisP_aminotrans"/>
</dbReference>
<organism evidence="13 14">
    <name type="scientific">Bythopirellula goksoeyrii</name>
    <dbReference type="NCBI Taxonomy" id="1400387"/>
    <lineage>
        <taxon>Bacteria</taxon>
        <taxon>Pseudomonadati</taxon>
        <taxon>Planctomycetota</taxon>
        <taxon>Planctomycetia</taxon>
        <taxon>Pirellulales</taxon>
        <taxon>Lacipirellulaceae</taxon>
        <taxon>Bythopirellula</taxon>
    </lineage>
</organism>
<evidence type="ECO:0000256" key="8">
    <source>
        <dbReference type="ARBA" id="ARBA00022898"/>
    </source>
</evidence>
<dbReference type="GO" id="GO:0000105">
    <property type="term" value="P:L-histidine biosynthetic process"/>
    <property type="evidence" value="ECO:0007669"/>
    <property type="project" value="UniProtKB-UniRule"/>
</dbReference>
<feature type="domain" description="Aminotransferase class I/classII large" evidence="12">
    <location>
        <begin position="41"/>
        <end position="364"/>
    </location>
</feature>
<keyword evidence="8 11" id="KW-0663">Pyridoxal phosphate</keyword>
<evidence type="ECO:0000256" key="7">
    <source>
        <dbReference type="ARBA" id="ARBA00022679"/>
    </source>
</evidence>
<dbReference type="GO" id="GO:0030170">
    <property type="term" value="F:pyridoxal phosphate binding"/>
    <property type="evidence" value="ECO:0007669"/>
    <property type="project" value="InterPro"/>
</dbReference>
<dbReference type="Gene3D" id="3.90.1150.10">
    <property type="entry name" value="Aspartate Aminotransferase, domain 1"/>
    <property type="match status" value="1"/>
</dbReference>
<comment type="pathway">
    <text evidence="2 11">Amino-acid biosynthesis; L-histidine biosynthesis; L-histidine from 5-phospho-alpha-D-ribose 1-diphosphate: step 7/9.</text>
</comment>
<protein>
    <recommendedName>
        <fullName evidence="11">Histidinol-phosphate aminotransferase</fullName>
        <ecNumber evidence="11">2.6.1.9</ecNumber>
    </recommendedName>
    <alternativeName>
        <fullName evidence="11">Imidazole acetol-phosphate transaminase</fullName>
    </alternativeName>
</protein>
<dbReference type="NCBIfam" id="TIGR01141">
    <property type="entry name" value="hisC"/>
    <property type="match status" value="1"/>
</dbReference>
<keyword evidence="5 11" id="KW-0032">Aminotransferase</keyword>
<dbReference type="InterPro" id="IPR015424">
    <property type="entry name" value="PyrdxlP-dep_Trfase"/>
</dbReference>
<keyword evidence="6 11" id="KW-0028">Amino-acid biosynthesis</keyword>
<dbReference type="Pfam" id="PF00155">
    <property type="entry name" value="Aminotran_1_2"/>
    <property type="match status" value="1"/>
</dbReference>
<dbReference type="EMBL" id="CP042913">
    <property type="protein sequence ID" value="QEG33171.1"/>
    <property type="molecule type" value="Genomic_DNA"/>
</dbReference>
<dbReference type="PANTHER" id="PTHR42885:SF2">
    <property type="entry name" value="HISTIDINOL-PHOSPHATE AMINOTRANSFERASE"/>
    <property type="match status" value="1"/>
</dbReference>
<evidence type="ECO:0000313" key="13">
    <source>
        <dbReference type="EMBL" id="QEG33171.1"/>
    </source>
</evidence>
<reference evidence="13 14" key="1">
    <citation type="submission" date="2019-08" db="EMBL/GenBank/DDBJ databases">
        <title>Deep-cultivation of Planctomycetes and their phenomic and genomic characterization uncovers novel biology.</title>
        <authorList>
            <person name="Wiegand S."/>
            <person name="Jogler M."/>
            <person name="Boedeker C."/>
            <person name="Pinto D."/>
            <person name="Vollmers J."/>
            <person name="Rivas-Marin E."/>
            <person name="Kohn T."/>
            <person name="Peeters S.H."/>
            <person name="Heuer A."/>
            <person name="Rast P."/>
            <person name="Oberbeckmann S."/>
            <person name="Bunk B."/>
            <person name="Jeske O."/>
            <person name="Meyerdierks A."/>
            <person name="Storesund J.E."/>
            <person name="Kallscheuer N."/>
            <person name="Luecker S."/>
            <person name="Lage O.M."/>
            <person name="Pohl T."/>
            <person name="Merkel B.J."/>
            <person name="Hornburger P."/>
            <person name="Mueller R.-W."/>
            <person name="Bruemmer F."/>
            <person name="Labrenz M."/>
            <person name="Spormann A.M."/>
            <person name="Op den Camp H."/>
            <person name="Overmann J."/>
            <person name="Amann R."/>
            <person name="Jetten M.S.M."/>
            <person name="Mascher T."/>
            <person name="Medema M.H."/>
            <person name="Devos D.P."/>
            <person name="Kaster A.-K."/>
            <person name="Ovreas L."/>
            <person name="Rohde M."/>
            <person name="Galperin M.Y."/>
            <person name="Jogler C."/>
        </authorList>
    </citation>
    <scope>NUCLEOTIDE SEQUENCE [LARGE SCALE GENOMIC DNA]</scope>
    <source>
        <strain evidence="13 14">Pr1d</strain>
    </source>
</reference>
<evidence type="ECO:0000259" key="12">
    <source>
        <dbReference type="Pfam" id="PF00155"/>
    </source>
</evidence>
<proteinExistence type="inferred from homology"/>
<evidence type="ECO:0000256" key="11">
    <source>
        <dbReference type="HAMAP-Rule" id="MF_01023"/>
    </source>
</evidence>
<keyword evidence="14" id="KW-1185">Reference proteome</keyword>
<dbReference type="Proteomes" id="UP000323917">
    <property type="component" value="Chromosome"/>
</dbReference>
<name>A0A5B9QFQ7_9BACT</name>
<dbReference type="InterPro" id="IPR001917">
    <property type="entry name" value="Aminotrans_II_pyridoxalP_BS"/>
</dbReference>
<sequence>MVPASPSAARLNWIKNSVEYVRSNIQAMDGYTPGEQPQGGKFIKLNTNENPYPCSPKVKAAIGRVCQTGLQRYPDPAATAFRRQLCELLTGELPDISPEWILCGNGSDDILTIITRTFVDTGDVIRYPNPSYVLYKSLADIQGAEVDVANYQSDWSLPPEFSEPQDRLKLALLANPNSPSGTIVPAAAVAEIADALPCPLVVDEAYVDFADANCLALVAENEKIMVTRTLSKSYALAGLRFGYVVAQPQIISELAKVKDSYNCDALSIAGATAAIEDQAWLAENRAAILATRERLTNELRSLGFECVDSQANFVWCRHPRHDSAQLYRDLKSVGVLVRYMNYPHWGEGLRITVGTDDQIEAFLAILHPLLH</sequence>